<feature type="chain" id="PRO_5009209759" description="GlyGly-CTERM sorting domain-containing protein" evidence="1">
    <location>
        <begin position="30"/>
        <end position="244"/>
    </location>
</feature>
<feature type="signal peptide" evidence="1">
    <location>
        <begin position="1"/>
        <end position="29"/>
    </location>
</feature>
<accession>A0A1E7ZCJ5</accession>
<dbReference type="STRING" id="1656094.BFC18_08395"/>
<keyword evidence="1" id="KW-0732">Signal</keyword>
<protein>
    <recommendedName>
        <fullName evidence="4">GlyGly-CTERM sorting domain-containing protein</fullName>
    </recommendedName>
</protein>
<evidence type="ECO:0000313" key="2">
    <source>
        <dbReference type="EMBL" id="OFC71174.1"/>
    </source>
</evidence>
<dbReference type="AlphaFoldDB" id="A0A1E7ZCJ5"/>
<name>A0A1E7ZCJ5_9ALTE</name>
<dbReference type="RefSeq" id="WP_070124743.1">
    <property type="nucleotide sequence ID" value="NZ_MDHN01000015.1"/>
</dbReference>
<dbReference type="NCBIfam" id="NF038116">
    <property type="entry name" value="Sden1266_dom"/>
    <property type="match status" value="1"/>
</dbReference>
<dbReference type="Proteomes" id="UP000175691">
    <property type="component" value="Unassembled WGS sequence"/>
</dbReference>
<sequence>MLKLTNRIVKMPLATLVTLSALLAAPAFAESQERVSNAKEFQFGEAHVPVDDKKLIKNQSLSSTASVTKSSKKRSAITSVVNSDFWIYDAWIETYNDTDYDGYASTLSVHIDVDTIYGEAPVFAVLYLGDAEQFYEVHDSSVFYIYGDSTTDEFVIETDLISGYRPFDYDIMIEIYDATTNELVAIADHTTDADLSYVPLESDNYDVVIVEQETVVEVREYGGALYWPILTGLFGLALWRRMRP</sequence>
<reference evidence="2 3" key="1">
    <citation type="submission" date="2016-08" db="EMBL/GenBank/DDBJ databases">
        <authorList>
            <person name="Seilhamer J.J."/>
        </authorList>
    </citation>
    <scope>NUCLEOTIDE SEQUENCE [LARGE SCALE GENOMIC DNA]</scope>
    <source>
        <strain evidence="2 3">KCTC 42603</strain>
    </source>
</reference>
<organism evidence="2 3">
    <name type="scientific">Alteromonas confluentis</name>
    <dbReference type="NCBI Taxonomy" id="1656094"/>
    <lineage>
        <taxon>Bacteria</taxon>
        <taxon>Pseudomonadati</taxon>
        <taxon>Pseudomonadota</taxon>
        <taxon>Gammaproteobacteria</taxon>
        <taxon>Alteromonadales</taxon>
        <taxon>Alteromonadaceae</taxon>
        <taxon>Alteromonas/Salinimonas group</taxon>
        <taxon>Alteromonas</taxon>
    </lineage>
</organism>
<evidence type="ECO:0000256" key="1">
    <source>
        <dbReference type="SAM" id="SignalP"/>
    </source>
</evidence>
<dbReference type="EMBL" id="MDHN01000015">
    <property type="protein sequence ID" value="OFC71174.1"/>
    <property type="molecule type" value="Genomic_DNA"/>
</dbReference>
<dbReference type="OrthoDB" id="6322244at2"/>
<proteinExistence type="predicted"/>
<evidence type="ECO:0000313" key="3">
    <source>
        <dbReference type="Proteomes" id="UP000175691"/>
    </source>
</evidence>
<keyword evidence="3" id="KW-1185">Reference proteome</keyword>
<comment type="caution">
    <text evidence="2">The sequence shown here is derived from an EMBL/GenBank/DDBJ whole genome shotgun (WGS) entry which is preliminary data.</text>
</comment>
<gene>
    <name evidence="2" type="ORF">BFC18_08395</name>
</gene>
<evidence type="ECO:0008006" key="4">
    <source>
        <dbReference type="Google" id="ProtNLM"/>
    </source>
</evidence>